<proteinExistence type="predicted"/>
<name>A0AA90Y0T5_9GAMM</name>
<dbReference type="AlphaFoldDB" id="A0AA90Y0T5"/>
<sequence length="85" mass="8959">MKKVIRRGDVLREYGGEVLEGRYMVFGKPVSCIGDAVKCYKHGSTVITEGAAGTLFDGKAVALDGHHTACGCTLVSSLTDVDIAL</sequence>
<reference evidence="1" key="1">
    <citation type="submission" date="2020-03" db="EMBL/GenBank/DDBJ databases">
        <authorList>
            <person name="Kislichkina A."/>
            <person name="Dentovskaya S."/>
            <person name="Shaikhutdinov R."/>
            <person name="Ivanov S."/>
            <person name="Sizova A."/>
            <person name="Solomentsev V."/>
            <person name="Bogun A."/>
        </authorList>
    </citation>
    <scope>NUCLEOTIDE SEQUENCE</scope>
    <source>
        <strain evidence="1">SCPM-O-B-8025</strain>
    </source>
</reference>
<dbReference type="CDD" id="cd14744">
    <property type="entry name" value="PAAR_CT_2"/>
    <property type="match status" value="1"/>
</dbReference>
<dbReference type="InterPro" id="IPR008727">
    <property type="entry name" value="PAAR_motif"/>
</dbReference>
<dbReference type="EMBL" id="JAASAN010000009">
    <property type="protein sequence ID" value="NIL28308.1"/>
    <property type="molecule type" value="Genomic_DNA"/>
</dbReference>
<evidence type="ECO:0000313" key="2">
    <source>
        <dbReference type="Proteomes" id="UP000698240"/>
    </source>
</evidence>
<comment type="caution">
    <text evidence="1">The sequence shown here is derived from an EMBL/GenBank/DDBJ whole genome shotgun (WGS) entry which is preliminary data.</text>
</comment>
<dbReference type="Proteomes" id="UP000698240">
    <property type="component" value="Unassembled WGS sequence"/>
</dbReference>
<dbReference type="Gene3D" id="2.60.200.60">
    <property type="match status" value="1"/>
</dbReference>
<dbReference type="Pfam" id="PF05488">
    <property type="entry name" value="PAAR_motif"/>
    <property type="match status" value="1"/>
</dbReference>
<dbReference type="RefSeq" id="WP_050083658.1">
    <property type="nucleotide sequence ID" value="NZ_CP110790.1"/>
</dbReference>
<organism evidence="1 2">
    <name type="scientific">Yersinia massiliensis</name>
    <dbReference type="NCBI Taxonomy" id="419257"/>
    <lineage>
        <taxon>Bacteria</taxon>
        <taxon>Pseudomonadati</taxon>
        <taxon>Pseudomonadota</taxon>
        <taxon>Gammaproteobacteria</taxon>
        <taxon>Enterobacterales</taxon>
        <taxon>Yersiniaceae</taxon>
        <taxon>Yersinia</taxon>
    </lineage>
</organism>
<accession>A0AA90Y0T5</accession>
<evidence type="ECO:0000313" key="1">
    <source>
        <dbReference type="EMBL" id="NIL28308.1"/>
    </source>
</evidence>
<gene>
    <name evidence="1" type="ORF">HB980_17385</name>
</gene>
<protein>
    <submittedName>
        <fullName evidence="1">PAAR domain-containing protein</fullName>
    </submittedName>
</protein>